<dbReference type="EMBL" id="GISG01284863">
    <property type="protein sequence ID" value="MBA4679852.1"/>
    <property type="molecule type" value="Transcribed_RNA"/>
</dbReference>
<reference evidence="1" key="2">
    <citation type="submission" date="2020-07" db="EMBL/GenBank/DDBJ databases">
        <authorList>
            <person name="Vera ALvarez R."/>
            <person name="Arias-Moreno D.M."/>
            <person name="Jimenez-Jacinto V."/>
            <person name="Jimenez-Bremont J.F."/>
            <person name="Swaminathan K."/>
            <person name="Moose S.P."/>
            <person name="Guerrero-Gonzalez M.L."/>
            <person name="Marino-Ramirez L."/>
            <person name="Landsman D."/>
            <person name="Rodriguez-Kessler M."/>
            <person name="Delgado-Sanchez P."/>
        </authorList>
    </citation>
    <scope>NUCLEOTIDE SEQUENCE</scope>
    <source>
        <tissue evidence="1">Cladode</tissue>
    </source>
</reference>
<sequence length="103" mass="11531">MNIALGTSSCNRLHYSCLTTQPDQALSHSLVSKTHPRHTAGAFSESTRWSSFLCSIVHNWLAQSPPSIYTSVVPSGYISQMARIYHRHHSQSQWISRVCPSCD</sequence>
<name>A0A7C9AYK1_OPUST</name>
<evidence type="ECO:0000313" key="1">
    <source>
        <dbReference type="EMBL" id="MBA4679852.1"/>
    </source>
</evidence>
<dbReference type="AlphaFoldDB" id="A0A7C9AYK1"/>
<reference evidence="1" key="1">
    <citation type="journal article" date="2013" name="J. Plant Res.">
        <title>Effect of fungi and light on seed germination of three Opuntia species from semiarid lands of central Mexico.</title>
        <authorList>
            <person name="Delgado-Sanchez P."/>
            <person name="Jimenez-Bremont J.F."/>
            <person name="Guerrero-Gonzalez Mde L."/>
            <person name="Flores J."/>
        </authorList>
    </citation>
    <scope>NUCLEOTIDE SEQUENCE</scope>
    <source>
        <tissue evidence="1">Cladode</tissue>
    </source>
</reference>
<protein>
    <submittedName>
        <fullName evidence="1">Uncharacterized protein</fullName>
    </submittedName>
</protein>
<organism evidence="1">
    <name type="scientific">Opuntia streptacantha</name>
    <name type="common">Prickly pear cactus</name>
    <name type="synonym">Opuntia cardona</name>
    <dbReference type="NCBI Taxonomy" id="393608"/>
    <lineage>
        <taxon>Eukaryota</taxon>
        <taxon>Viridiplantae</taxon>
        <taxon>Streptophyta</taxon>
        <taxon>Embryophyta</taxon>
        <taxon>Tracheophyta</taxon>
        <taxon>Spermatophyta</taxon>
        <taxon>Magnoliopsida</taxon>
        <taxon>eudicotyledons</taxon>
        <taxon>Gunneridae</taxon>
        <taxon>Pentapetalae</taxon>
        <taxon>Caryophyllales</taxon>
        <taxon>Cactineae</taxon>
        <taxon>Cactaceae</taxon>
        <taxon>Opuntioideae</taxon>
        <taxon>Opuntia</taxon>
    </lineage>
</organism>
<proteinExistence type="predicted"/>
<accession>A0A7C9AYK1</accession>